<evidence type="ECO:0000313" key="2">
    <source>
        <dbReference type="Proteomes" id="UP000177043"/>
    </source>
</evidence>
<reference evidence="1 2" key="1">
    <citation type="journal article" date="2016" name="Nat. Commun.">
        <title>Thousands of microbial genomes shed light on interconnected biogeochemical processes in an aquifer system.</title>
        <authorList>
            <person name="Anantharaman K."/>
            <person name="Brown C.T."/>
            <person name="Hug L.A."/>
            <person name="Sharon I."/>
            <person name="Castelle C.J."/>
            <person name="Probst A.J."/>
            <person name="Thomas B.C."/>
            <person name="Singh A."/>
            <person name="Wilkins M.J."/>
            <person name="Karaoz U."/>
            <person name="Brodie E.L."/>
            <person name="Williams K.H."/>
            <person name="Hubbard S.S."/>
            <person name="Banfield J.F."/>
        </authorList>
    </citation>
    <scope>NUCLEOTIDE SEQUENCE [LARGE SCALE GENOMIC DNA]</scope>
</reference>
<sequence length="337" mass="38149">MKIVIATPLYPPEVGGPAYYAFNLEQALVAQGVKVRVISYRFERKLPPGLRHILFFLRSLTVVPGSDGIIVLDTFSVGLPAGLAALIFRTPIIVRVGGDFLWEQYVARRQEATTLSSFYLAPRFFTIKEKIIFKLTKIFLHWATVIVFSTKWQADIWQQPYNISPAKIKYIENFYGHKKNTSPRPYPQDFILVWAGRDIFLKNLTLLQEAFALAQVEQPALKLQIVTNVRQAELFQVLDKASALILPSLSDISPNIVLEGLMFNLPMIVTKEMGLKDRLQDTVLYIDSLDISDIKEKILLLASRAGYEQGAKAAANFSFTHSYEAIAEEFINLFSKL</sequence>
<evidence type="ECO:0000313" key="1">
    <source>
        <dbReference type="EMBL" id="OHA58406.1"/>
    </source>
</evidence>
<dbReference type="STRING" id="1802438.A2571_01340"/>
<dbReference type="SUPFAM" id="SSF53756">
    <property type="entry name" value="UDP-Glycosyltransferase/glycogen phosphorylase"/>
    <property type="match status" value="1"/>
</dbReference>
<evidence type="ECO:0008006" key="3">
    <source>
        <dbReference type="Google" id="ProtNLM"/>
    </source>
</evidence>
<dbReference type="Proteomes" id="UP000177043">
    <property type="component" value="Unassembled WGS sequence"/>
</dbReference>
<dbReference type="CDD" id="cd03801">
    <property type="entry name" value="GT4_PimA-like"/>
    <property type="match status" value="1"/>
</dbReference>
<dbReference type="AlphaFoldDB" id="A0A1G2QCW2"/>
<dbReference type="GO" id="GO:0016757">
    <property type="term" value="F:glycosyltransferase activity"/>
    <property type="evidence" value="ECO:0007669"/>
    <property type="project" value="TreeGrafter"/>
</dbReference>
<name>A0A1G2QCW2_9BACT</name>
<organism evidence="1 2">
    <name type="scientific">Candidatus Vogelbacteria bacterium RIFOXYD1_FULL_44_32</name>
    <dbReference type="NCBI Taxonomy" id="1802438"/>
    <lineage>
        <taxon>Bacteria</taxon>
        <taxon>Candidatus Vogeliibacteriota</taxon>
    </lineage>
</organism>
<dbReference type="PANTHER" id="PTHR45947:SF3">
    <property type="entry name" value="SULFOQUINOVOSYL TRANSFERASE SQD2"/>
    <property type="match status" value="1"/>
</dbReference>
<dbReference type="PANTHER" id="PTHR45947">
    <property type="entry name" value="SULFOQUINOVOSYL TRANSFERASE SQD2"/>
    <property type="match status" value="1"/>
</dbReference>
<accession>A0A1G2QCW2</accession>
<dbReference type="EMBL" id="MHTJ01000003">
    <property type="protein sequence ID" value="OHA58406.1"/>
    <property type="molecule type" value="Genomic_DNA"/>
</dbReference>
<dbReference type="Gene3D" id="3.40.50.2000">
    <property type="entry name" value="Glycogen Phosphorylase B"/>
    <property type="match status" value="2"/>
</dbReference>
<protein>
    <recommendedName>
        <fullName evidence="3">Glycosyl transferase family 1 domain-containing protein</fullName>
    </recommendedName>
</protein>
<comment type="caution">
    <text evidence="1">The sequence shown here is derived from an EMBL/GenBank/DDBJ whole genome shotgun (WGS) entry which is preliminary data.</text>
</comment>
<proteinExistence type="predicted"/>
<gene>
    <name evidence="1" type="ORF">A2571_01340</name>
</gene>
<dbReference type="InterPro" id="IPR050194">
    <property type="entry name" value="Glycosyltransferase_grp1"/>
</dbReference>